<reference evidence="2 3" key="1">
    <citation type="submission" date="2015-08" db="EMBL/GenBank/DDBJ databases">
        <title>Genome sequencing of Penicillium nordicum.</title>
        <authorList>
            <person name="Nguyen H.D."/>
            <person name="Seifert K.A."/>
        </authorList>
    </citation>
    <scope>NUCLEOTIDE SEQUENCE [LARGE SCALE GENOMIC DNA]</scope>
    <source>
        <strain evidence="2 3">DAOMC 185683</strain>
    </source>
</reference>
<evidence type="ECO:0000313" key="2">
    <source>
        <dbReference type="EMBL" id="KOS46033.1"/>
    </source>
</evidence>
<evidence type="ECO:0000313" key="3">
    <source>
        <dbReference type="Proteomes" id="UP000037696"/>
    </source>
</evidence>
<feature type="compositionally biased region" description="Basic and acidic residues" evidence="1">
    <location>
        <begin position="63"/>
        <end position="73"/>
    </location>
</feature>
<feature type="region of interest" description="Disordered" evidence="1">
    <location>
        <begin position="59"/>
        <end position="79"/>
    </location>
</feature>
<dbReference type="EMBL" id="LHQQ01000034">
    <property type="protein sequence ID" value="KOS46033.1"/>
    <property type="molecule type" value="Genomic_DNA"/>
</dbReference>
<name>A0A0M9WIE6_9EURO</name>
<gene>
    <name evidence="2" type="ORF">ACN38_g3026</name>
</gene>
<protein>
    <submittedName>
        <fullName evidence="2">Uncharacterized protein</fullName>
    </submittedName>
</protein>
<organism evidence="2 3">
    <name type="scientific">Penicillium nordicum</name>
    <dbReference type="NCBI Taxonomy" id="229535"/>
    <lineage>
        <taxon>Eukaryota</taxon>
        <taxon>Fungi</taxon>
        <taxon>Dikarya</taxon>
        <taxon>Ascomycota</taxon>
        <taxon>Pezizomycotina</taxon>
        <taxon>Eurotiomycetes</taxon>
        <taxon>Eurotiomycetidae</taxon>
        <taxon>Eurotiales</taxon>
        <taxon>Aspergillaceae</taxon>
        <taxon>Penicillium</taxon>
    </lineage>
</organism>
<sequence>MLKNTRRIYITYESAKNWHFCLRTSPKTSPFAGWSGLGYGLMGRCGGLIKNLTATTQTSQNLDRSRGNGHIDDANLWVI</sequence>
<comment type="caution">
    <text evidence="2">The sequence shown here is derived from an EMBL/GenBank/DDBJ whole genome shotgun (WGS) entry which is preliminary data.</text>
</comment>
<keyword evidence="3" id="KW-1185">Reference proteome</keyword>
<evidence type="ECO:0000256" key="1">
    <source>
        <dbReference type="SAM" id="MobiDB-lite"/>
    </source>
</evidence>
<dbReference type="AlphaFoldDB" id="A0A0M9WIE6"/>
<dbReference type="Proteomes" id="UP000037696">
    <property type="component" value="Unassembled WGS sequence"/>
</dbReference>
<accession>A0A0M9WIE6</accession>
<proteinExistence type="predicted"/>